<dbReference type="Proteomes" id="UP000309991">
    <property type="component" value="Segment"/>
</dbReference>
<keyword evidence="2" id="KW-1185">Reference proteome</keyword>
<evidence type="ECO:0000313" key="2">
    <source>
        <dbReference type="Proteomes" id="UP000309991"/>
    </source>
</evidence>
<accession>A0A4Y5FEV1</accession>
<reference evidence="1 2" key="1">
    <citation type="submission" date="2019-02" db="EMBL/GenBank/DDBJ databases">
        <title>Isolation of virulent Lactobacillus brevis phages.</title>
        <authorList>
            <person name="Feyereisen M."/>
            <person name="Mahony J."/>
            <person name="O'Sullivan T."/>
            <person name="van Sinderen D."/>
        </authorList>
    </citation>
    <scope>NUCLEOTIDE SEQUENCE [LARGE SCALE GENOMIC DNA]</scope>
</reference>
<protein>
    <submittedName>
        <fullName evidence="1">Uncharacterized protein</fullName>
    </submittedName>
</protein>
<name>A0A4Y5FEV1_9CAUD</name>
<dbReference type="EMBL" id="MK504444">
    <property type="protein sequence ID" value="QBJ03629.1"/>
    <property type="molecule type" value="Genomic_DNA"/>
</dbReference>
<proteinExistence type="predicted"/>
<sequence>MDINHASAVGFADYYRIRRKVELKGNLPHEEITQHNGDKVTYDEAYLLLSELMSQQSQFTQDCVSITMDSIGEIVATLVGKGTLNMKDAEYIQQRITELAKEKTEGDN</sequence>
<organism evidence="1 2">
    <name type="scientific">Lactobacillus phage 3-521</name>
    <dbReference type="NCBI Taxonomy" id="2510943"/>
    <lineage>
        <taxon>Viruses</taxon>
        <taxon>Duplodnaviria</taxon>
        <taxon>Heunggongvirae</taxon>
        <taxon>Uroviricota</taxon>
        <taxon>Caudoviricetes</taxon>
        <taxon>Herelleviridae</taxon>
        <taxon>Watanabevirus</taxon>
        <taxon>Watanabevirus wv3521</taxon>
    </lineage>
</organism>
<gene>
    <name evidence="1" type="ORF">UCC3521_0091</name>
</gene>
<evidence type="ECO:0000313" key="1">
    <source>
        <dbReference type="EMBL" id="QBJ03629.1"/>
    </source>
</evidence>